<reference evidence="2" key="2">
    <citation type="journal article" date="2015" name="Data Brief">
        <title>Shoot transcriptome of the giant reed, Arundo donax.</title>
        <authorList>
            <person name="Barrero R.A."/>
            <person name="Guerrero F.D."/>
            <person name="Moolhuijzen P."/>
            <person name="Goolsby J.A."/>
            <person name="Tidwell J."/>
            <person name="Bellgard S.E."/>
            <person name="Bellgard M.I."/>
        </authorList>
    </citation>
    <scope>NUCLEOTIDE SEQUENCE</scope>
    <source>
        <tissue evidence="2">Shoot tissue taken approximately 20 cm above the soil surface</tissue>
    </source>
</reference>
<sequence>MPRKPTRWVMLRAPHPSHHPAPPPPPLFRPCLVRLYLEKLYFFSFGGFSSPIFIFISIHITALCYC</sequence>
<protein>
    <submittedName>
        <fullName evidence="2">Uncharacterized protein</fullName>
    </submittedName>
</protein>
<name>A0A0A8XV61_ARUDO</name>
<keyword evidence="1" id="KW-1133">Transmembrane helix</keyword>
<proteinExistence type="predicted"/>
<keyword evidence="1" id="KW-0812">Transmembrane</keyword>
<reference evidence="2" key="1">
    <citation type="submission" date="2014-09" db="EMBL/GenBank/DDBJ databases">
        <authorList>
            <person name="Magalhaes I.L.F."/>
            <person name="Oliveira U."/>
            <person name="Santos F.R."/>
            <person name="Vidigal T.H.D.A."/>
            <person name="Brescovit A.D."/>
            <person name="Santos A.J."/>
        </authorList>
    </citation>
    <scope>NUCLEOTIDE SEQUENCE</scope>
    <source>
        <tissue evidence="2">Shoot tissue taken approximately 20 cm above the soil surface</tissue>
    </source>
</reference>
<evidence type="ECO:0000256" key="1">
    <source>
        <dbReference type="SAM" id="Phobius"/>
    </source>
</evidence>
<feature type="transmembrane region" description="Helical" evidence="1">
    <location>
        <begin position="40"/>
        <end position="65"/>
    </location>
</feature>
<dbReference type="AlphaFoldDB" id="A0A0A8XV61"/>
<evidence type="ECO:0000313" key="2">
    <source>
        <dbReference type="EMBL" id="JAD15582.1"/>
    </source>
</evidence>
<keyword evidence="1" id="KW-0472">Membrane</keyword>
<accession>A0A0A8XV61</accession>
<dbReference type="EMBL" id="GBRH01282313">
    <property type="protein sequence ID" value="JAD15582.1"/>
    <property type="molecule type" value="Transcribed_RNA"/>
</dbReference>
<organism evidence="2">
    <name type="scientific">Arundo donax</name>
    <name type="common">Giant reed</name>
    <name type="synonym">Donax arundinaceus</name>
    <dbReference type="NCBI Taxonomy" id="35708"/>
    <lineage>
        <taxon>Eukaryota</taxon>
        <taxon>Viridiplantae</taxon>
        <taxon>Streptophyta</taxon>
        <taxon>Embryophyta</taxon>
        <taxon>Tracheophyta</taxon>
        <taxon>Spermatophyta</taxon>
        <taxon>Magnoliopsida</taxon>
        <taxon>Liliopsida</taxon>
        <taxon>Poales</taxon>
        <taxon>Poaceae</taxon>
        <taxon>PACMAD clade</taxon>
        <taxon>Arundinoideae</taxon>
        <taxon>Arundineae</taxon>
        <taxon>Arundo</taxon>
    </lineage>
</organism>